<dbReference type="AlphaFoldDB" id="A0A3N6WR04"/>
<evidence type="ECO:0000256" key="2">
    <source>
        <dbReference type="SAM" id="MobiDB-lite"/>
    </source>
</evidence>
<dbReference type="CDD" id="cd12797">
    <property type="entry name" value="M23_peptidase"/>
    <property type="match status" value="1"/>
</dbReference>
<dbReference type="GO" id="GO:0004222">
    <property type="term" value="F:metalloendopeptidase activity"/>
    <property type="evidence" value="ECO:0007669"/>
    <property type="project" value="TreeGrafter"/>
</dbReference>
<feature type="region of interest" description="Disordered" evidence="2">
    <location>
        <begin position="52"/>
        <end position="72"/>
    </location>
</feature>
<dbReference type="Proteomes" id="UP000275225">
    <property type="component" value="Unassembled WGS sequence"/>
</dbReference>
<dbReference type="OrthoDB" id="1099523at2"/>
<accession>A0A3N6WR04</accession>
<proteinExistence type="predicted"/>
<evidence type="ECO:0000313" key="5">
    <source>
        <dbReference type="Proteomes" id="UP000275225"/>
    </source>
</evidence>
<dbReference type="SUPFAM" id="SSF51261">
    <property type="entry name" value="Duplicated hybrid motif"/>
    <property type="match status" value="1"/>
</dbReference>
<comment type="caution">
    <text evidence="4">The sequence shown here is derived from an EMBL/GenBank/DDBJ whole genome shotgun (WGS) entry which is preliminary data.</text>
</comment>
<protein>
    <submittedName>
        <fullName evidence="4">M23 family metallopeptidase</fullName>
    </submittedName>
</protein>
<sequence length="311" mass="33334">MRCPFMAQLWHVCRDTRTDALHFAKMVENGHHPCARLDRVVRHRYGVCVKSTGPRRRLDSPQTPRTPRKGKRVAAKQRTLNLRVTPAIVGLVAVASAGVGTVAVGGVADSGALSSNSYQTLSQNYVGGMDLGGTNAADISRDFDRQLIQEQSDRQAEQIELARQQVEQAVESYTEEVANQWVAPVAGYRLTARFGQSSGLWSSGRHTGLDFAGPSGSTIVSIAAGTVKSAGYEGAYGNKTVIVLEDGTEIWYAHQSRISVSEGDTVRPGDVIGYTGSTGNVTGPHLHLEVRPGGGDPIDPVAAFNEHNVSL</sequence>
<evidence type="ECO:0000259" key="3">
    <source>
        <dbReference type="Pfam" id="PF01551"/>
    </source>
</evidence>
<dbReference type="PANTHER" id="PTHR21666:SF270">
    <property type="entry name" value="MUREIN HYDROLASE ACTIVATOR ENVC"/>
    <property type="match status" value="1"/>
</dbReference>
<evidence type="ECO:0000256" key="1">
    <source>
        <dbReference type="SAM" id="Coils"/>
    </source>
</evidence>
<evidence type="ECO:0000313" key="4">
    <source>
        <dbReference type="EMBL" id="RQN09926.1"/>
    </source>
</evidence>
<gene>
    <name evidence="4" type="ORF">EHW97_00010</name>
</gene>
<feature type="coiled-coil region" evidence="1">
    <location>
        <begin position="145"/>
        <end position="176"/>
    </location>
</feature>
<reference evidence="4 5" key="1">
    <citation type="submission" date="2018-11" db="EMBL/GenBank/DDBJ databases">
        <authorList>
            <person name="Li F."/>
        </authorList>
    </citation>
    <scope>NUCLEOTIDE SEQUENCE [LARGE SCALE GENOMIC DNA]</scope>
    <source>
        <strain evidence="4 5">YS17T</strain>
    </source>
</reference>
<dbReference type="FunFam" id="2.70.70.10:FF:000013">
    <property type="entry name" value="Peptidase family M23"/>
    <property type="match status" value="1"/>
</dbReference>
<dbReference type="InterPro" id="IPR011055">
    <property type="entry name" value="Dup_hybrid_motif"/>
</dbReference>
<dbReference type="InterPro" id="IPR016047">
    <property type="entry name" value="M23ase_b-sheet_dom"/>
</dbReference>
<name>A0A3N6WR04_9ACTN</name>
<dbReference type="Gene3D" id="2.70.70.10">
    <property type="entry name" value="Glucose Permease (Domain IIA)"/>
    <property type="match status" value="1"/>
</dbReference>
<dbReference type="Pfam" id="PF01551">
    <property type="entry name" value="Peptidase_M23"/>
    <property type="match status" value="1"/>
</dbReference>
<keyword evidence="1" id="KW-0175">Coiled coil</keyword>
<organism evidence="4 5">
    <name type="scientific">Aeromicrobium camelliae</name>
    <dbReference type="NCBI Taxonomy" id="1538144"/>
    <lineage>
        <taxon>Bacteria</taxon>
        <taxon>Bacillati</taxon>
        <taxon>Actinomycetota</taxon>
        <taxon>Actinomycetes</taxon>
        <taxon>Propionibacteriales</taxon>
        <taxon>Nocardioidaceae</taxon>
        <taxon>Aeromicrobium</taxon>
    </lineage>
</organism>
<keyword evidence="5" id="KW-1185">Reference proteome</keyword>
<feature type="domain" description="M23ase beta-sheet core" evidence="3">
    <location>
        <begin position="205"/>
        <end position="300"/>
    </location>
</feature>
<dbReference type="EMBL" id="RQJX01000001">
    <property type="protein sequence ID" value="RQN09926.1"/>
    <property type="molecule type" value="Genomic_DNA"/>
</dbReference>
<dbReference type="InterPro" id="IPR050570">
    <property type="entry name" value="Cell_wall_metabolism_enzyme"/>
</dbReference>
<dbReference type="PANTHER" id="PTHR21666">
    <property type="entry name" value="PEPTIDASE-RELATED"/>
    <property type="match status" value="1"/>
</dbReference>